<reference evidence="11" key="1">
    <citation type="submission" date="2018-05" db="EMBL/GenBank/DDBJ databases">
        <authorList>
            <person name="Lanie J.A."/>
            <person name="Ng W.-L."/>
            <person name="Kazmierczak K.M."/>
            <person name="Andrzejewski T.M."/>
            <person name="Davidsen T.M."/>
            <person name="Wayne K.J."/>
            <person name="Tettelin H."/>
            <person name="Glass J.I."/>
            <person name="Rusch D."/>
            <person name="Podicherti R."/>
            <person name="Tsui H.-C.T."/>
            <person name="Winkler M.E."/>
        </authorList>
    </citation>
    <scope>NUCLEOTIDE SEQUENCE</scope>
</reference>
<feature type="transmembrane region" description="Helical" evidence="10">
    <location>
        <begin position="416"/>
        <end position="435"/>
    </location>
</feature>
<dbReference type="GO" id="GO:0015297">
    <property type="term" value="F:antiporter activity"/>
    <property type="evidence" value="ECO:0007669"/>
    <property type="project" value="InterPro"/>
</dbReference>
<feature type="transmembrane region" description="Helical" evidence="10">
    <location>
        <begin position="354"/>
        <end position="374"/>
    </location>
</feature>
<keyword evidence="8 10" id="KW-0472">Membrane</keyword>
<dbReference type="EMBL" id="UINC01000971">
    <property type="protein sequence ID" value="SUZ65900.1"/>
    <property type="molecule type" value="Genomic_DNA"/>
</dbReference>
<dbReference type="InterPro" id="IPR051327">
    <property type="entry name" value="MATE_MepA_subfamily"/>
</dbReference>
<dbReference type="GO" id="GO:0046677">
    <property type="term" value="P:response to antibiotic"/>
    <property type="evidence" value="ECO:0007669"/>
    <property type="project" value="UniProtKB-KW"/>
</dbReference>
<evidence type="ECO:0000256" key="3">
    <source>
        <dbReference type="ARBA" id="ARBA00022106"/>
    </source>
</evidence>
<dbReference type="Pfam" id="PF01554">
    <property type="entry name" value="MatE"/>
    <property type="match status" value="2"/>
</dbReference>
<evidence type="ECO:0000256" key="9">
    <source>
        <dbReference type="ARBA" id="ARBA00023251"/>
    </source>
</evidence>
<dbReference type="GO" id="GO:0042910">
    <property type="term" value="F:xenobiotic transmembrane transporter activity"/>
    <property type="evidence" value="ECO:0007669"/>
    <property type="project" value="InterPro"/>
</dbReference>
<comment type="similarity">
    <text evidence="2">Belongs to the multi antimicrobial extrusion (MATE) (TC 2.A.66.1) family. MepA subfamily.</text>
</comment>
<feature type="transmembrane region" description="Helical" evidence="10">
    <location>
        <begin position="136"/>
        <end position="157"/>
    </location>
</feature>
<evidence type="ECO:0000256" key="1">
    <source>
        <dbReference type="ARBA" id="ARBA00004651"/>
    </source>
</evidence>
<feature type="transmembrane region" description="Helical" evidence="10">
    <location>
        <begin position="55"/>
        <end position="77"/>
    </location>
</feature>
<feature type="transmembrane region" description="Helical" evidence="10">
    <location>
        <begin position="98"/>
        <end position="116"/>
    </location>
</feature>
<organism evidence="11">
    <name type="scientific">marine metagenome</name>
    <dbReference type="NCBI Taxonomy" id="408172"/>
    <lineage>
        <taxon>unclassified sequences</taxon>
        <taxon>metagenomes</taxon>
        <taxon>ecological metagenomes</taxon>
    </lineage>
</organism>
<feature type="transmembrane region" description="Helical" evidence="10">
    <location>
        <begin position="386"/>
        <end position="410"/>
    </location>
</feature>
<name>A0A381PG37_9ZZZZ</name>
<evidence type="ECO:0000256" key="8">
    <source>
        <dbReference type="ARBA" id="ARBA00023136"/>
    </source>
</evidence>
<evidence type="ECO:0000256" key="5">
    <source>
        <dbReference type="ARBA" id="ARBA00022475"/>
    </source>
</evidence>
<evidence type="ECO:0000256" key="4">
    <source>
        <dbReference type="ARBA" id="ARBA00022448"/>
    </source>
</evidence>
<dbReference type="AlphaFoldDB" id="A0A381PG37"/>
<dbReference type="PIRSF" id="PIRSF006603">
    <property type="entry name" value="DinF"/>
    <property type="match status" value="1"/>
</dbReference>
<proteinExistence type="inferred from homology"/>
<keyword evidence="4" id="KW-0813">Transport</keyword>
<dbReference type="PANTHER" id="PTHR43823">
    <property type="entry name" value="SPORULATION PROTEIN YKVU"/>
    <property type="match status" value="1"/>
</dbReference>
<evidence type="ECO:0000256" key="2">
    <source>
        <dbReference type="ARBA" id="ARBA00008417"/>
    </source>
</evidence>
<sequence>MSSKYDPVNRSVIPVFLQYAIPSVIGMLAMSSAFVIDGIFVGNYIGTSALAAINLAMPVWSGLFAIITMLAVGSCVMSGKYLGEGDHASANDIFSKSLACALFFALVTAALGLFFLDSLIAALGTTAELTDLVNTYLTIILGFSPVFLLGFTLFYFVRVDNNPLLASSSLIASAVLNVILDWIFIVELDMGIEGAAYGTAIGHGSPLLTLLPHFFRKTRHLKLVPLTGSWNAIPHALANGFSEFVNEISAGLTTLLLNWIMITRLGVSGVAAFTIVNYLFFIGLMTFAGIGESLQPLISKNYGARQPKKMTQFVIVALFSISLIAVVICGLLITIPDLLIGFFLQENETSTIDIATRFIFFFWPAFIFSGLNITLSEYFTACHKPLHSASIAVSRSLFLPLIFLFTLPIWLDEIGIYISIPLAELFAFLLALALITKNKPKKLVEALAHN</sequence>
<feature type="transmembrane region" description="Helical" evidence="10">
    <location>
        <begin position="12"/>
        <end position="35"/>
    </location>
</feature>
<evidence type="ECO:0000256" key="10">
    <source>
        <dbReference type="SAM" id="Phobius"/>
    </source>
</evidence>
<comment type="subcellular location">
    <subcellularLocation>
        <location evidence="1">Cell membrane</location>
        <topology evidence="1">Multi-pass membrane protein</topology>
    </subcellularLocation>
</comment>
<evidence type="ECO:0000256" key="6">
    <source>
        <dbReference type="ARBA" id="ARBA00022692"/>
    </source>
</evidence>
<accession>A0A381PG37</accession>
<gene>
    <name evidence="11" type="ORF">METZ01_LOCUS18754</name>
</gene>
<evidence type="ECO:0000256" key="7">
    <source>
        <dbReference type="ARBA" id="ARBA00022989"/>
    </source>
</evidence>
<keyword evidence="5" id="KW-1003">Cell membrane</keyword>
<feature type="transmembrane region" description="Helical" evidence="10">
    <location>
        <begin position="311"/>
        <end position="334"/>
    </location>
</feature>
<feature type="transmembrane region" description="Helical" evidence="10">
    <location>
        <begin position="268"/>
        <end position="290"/>
    </location>
</feature>
<dbReference type="GO" id="GO:0005886">
    <property type="term" value="C:plasma membrane"/>
    <property type="evidence" value="ECO:0007669"/>
    <property type="project" value="UniProtKB-SubCell"/>
</dbReference>
<dbReference type="PANTHER" id="PTHR43823:SF3">
    <property type="entry name" value="MULTIDRUG EXPORT PROTEIN MEPA"/>
    <property type="match status" value="1"/>
</dbReference>
<dbReference type="InterPro" id="IPR002528">
    <property type="entry name" value="MATE_fam"/>
</dbReference>
<dbReference type="InterPro" id="IPR045070">
    <property type="entry name" value="MATE_MepA-like"/>
</dbReference>
<protein>
    <recommendedName>
        <fullName evidence="3">Multidrug export protein MepA</fullName>
    </recommendedName>
</protein>
<evidence type="ECO:0000313" key="11">
    <source>
        <dbReference type="EMBL" id="SUZ65900.1"/>
    </source>
</evidence>
<keyword evidence="6 10" id="KW-0812">Transmembrane</keyword>
<keyword evidence="9" id="KW-0046">Antibiotic resistance</keyword>
<feature type="transmembrane region" description="Helical" evidence="10">
    <location>
        <begin position="164"/>
        <end position="185"/>
    </location>
</feature>
<dbReference type="InterPro" id="IPR048279">
    <property type="entry name" value="MdtK-like"/>
</dbReference>
<keyword evidence="7 10" id="KW-1133">Transmembrane helix</keyword>
<dbReference type="CDD" id="cd13143">
    <property type="entry name" value="MATE_MepA_like"/>
    <property type="match status" value="1"/>
</dbReference>